<feature type="region of interest" description="Disordered" evidence="1">
    <location>
        <begin position="1"/>
        <end position="27"/>
    </location>
</feature>
<evidence type="ECO:0000313" key="4">
    <source>
        <dbReference type="Proteomes" id="UP001430848"/>
    </source>
</evidence>
<dbReference type="InterPro" id="IPR000073">
    <property type="entry name" value="AB_hydrolase_1"/>
</dbReference>
<gene>
    <name evidence="3" type="ORF">SLS63_013862</name>
</gene>
<dbReference type="InterPro" id="IPR029058">
    <property type="entry name" value="AB_hydrolase_fold"/>
</dbReference>
<keyword evidence="4" id="KW-1185">Reference proteome</keyword>
<evidence type="ECO:0000259" key="2">
    <source>
        <dbReference type="Pfam" id="PF00561"/>
    </source>
</evidence>
<dbReference type="Proteomes" id="UP001430848">
    <property type="component" value="Unassembled WGS sequence"/>
</dbReference>
<name>A0ABR1NMA2_DIAER</name>
<dbReference type="EMBL" id="JAKNSF020000209">
    <property type="protein sequence ID" value="KAK7706893.1"/>
    <property type="molecule type" value="Genomic_DNA"/>
</dbReference>
<protein>
    <recommendedName>
        <fullName evidence="2">AB hydrolase-1 domain-containing protein</fullName>
    </recommendedName>
</protein>
<sequence>MATESTQLVLPRPGAARETPTAPIPGPTEATFTDTFGKLLPPAQFFTTSHGKAAYYELPPTSSTPSKSPDRVLFLHGVQTPALGMFPLASALHAAFPQAHCVLQDWWGHGLSETPVEPHEDALFHGQVDALLDHLGWPSAHFVSYSFGSAATISYVAKRGPERVKSMALVAPAGLLRLADWTDLQRSYIRGGNGIEDEARRWILQFLEGGDLVVPADWKERVARGEVVAEAIREWQMRVHPGHTASVVGVFRDAGVFDRHADFTKAAGSGLEALFVLGELDDLSSKGGLEQVGFHNVKVVPEAGHGVVRDKAAEVAGFIGEFWKQIL</sequence>
<dbReference type="Pfam" id="PF00561">
    <property type="entry name" value="Abhydrolase_1"/>
    <property type="match status" value="1"/>
</dbReference>
<accession>A0ABR1NMA2</accession>
<reference evidence="3 4" key="1">
    <citation type="submission" date="2024-02" db="EMBL/GenBank/DDBJ databases">
        <title>De novo assembly and annotation of 12 fungi associated with fruit tree decline syndrome in Ontario, Canada.</title>
        <authorList>
            <person name="Sulman M."/>
            <person name="Ellouze W."/>
            <person name="Ilyukhin E."/>
        </authorList>
    </citation>
    <scope>NUCLEOTIDE SEQUENCE [LARGE SCALE GENOMIC DNA]</scope>
    <source>
        <strain evidence="3 4">M169</strain>
    </source>
</reference>
<evidence type="ECO:0000313" key="3">
    <source>
        <dbReference type="EMBL" id="KAK7706893.1"/>
    </source>
</evidence>
<evidence type="ECO:0000256" key="1">
    <source>
        <dbReference type="SAM" id="MobiDB-lite"/>
    </source>
</evidence>
<dbReference type="SUPFAM" id="SSF53474">
    <property type="entry name" value="alpha/beta-Hydrolases"/>
    <property type="match status" value="1"/>
</dbReference>
<organism evidence="3 4">
    <name type="scientific">Diaporthe eres</name>
    <name type="common">Phomopsis oblonga</name>
    <dbReference type="NCBI Taxonomy" id="83184"/>
    <lineage>
        <taxon>Eukaryota</taxon>
        <taxon>Fungi</taxon>
        <taxon>Dikarya</taxon>
        <taxon>Ascomycota</taxon>
        <taxon>Pezizomycotina</taxon>
        <taxon>Sordariomycetes</taxon>
        <taxon>Sordariomycetidae</taxon>
        <taxon>Diaporthales</taxon>
        <taxon>Diaporthaceae</taxon>
        <taxon>Diaporthe</taxon>
        <taxon>Diaporthe eres species complex</taxon>
    </lineage>
</organism>
<proteinExistence type="predicted"/>
<comment type="caution">
    <text evidence="3">The sequence shown here is derived from an EMBL/GenBank/DDBJ whole genome shotgun (WGS) entry which is preliminary data.</text>
</comment>
<dbReference type="PANTHER" id="PTHR43194:SF2">
    <property type="entry name" value="PEROXISOMAL MEMBRANE PROTEIN LPX1"/>
    <property type="match status" value="1"/>
</dbReference>
<feature type="domain" description="AB hydrolase-1" evidence="2">
    <location>
        <begin position="72"/>
        <end position="203"/>
    </location>
</feature>
<dbReference type="PANTHER" id="PTHR43194">
    <property type="entry name" value="HYDROLASE ALPHA/BETA FOLD FAMILY"/>
    <property type="match status" value="1"/>
</dbReference>
<dbReference type="InterPro" id="IPR050228">
    <property type="entry name" value="Carboxylesterase_BioH"/>
</dbReference>
<dbReference type="Gene3D" id="3.40.50.1820">
    <property type="entry name" value="alpha/beta hydrolase"/>
    <property type="match status" value="1"/>
</dbReference>